<evidence type="ECO:0000313" key="2">
    <source>
        <dbReference type="Proteomes" id="UP000601435"/>
    </source>
</evidence>
<reference evidence="1" key="1">
    <citation type="submission" date="2021-02" db="EMBL/GenBank/DDBJ databases">
        <authorList>
            <person name="Dougan E. K."/>
            <person name="Rhodes N."/>
            <person name="Thang M."/>
            <person name="Chan C."/>
        </authorList>
    </citation>
    <scope>NUCLEOTIDE SEQUENCE</scope>
</reference>
<name>A0A812T9K1_9DINO</name>
<gene>
    <name evidence="1" type="ORF">SNEC2469_LOCUS14775</name>
</gene>
<proteinExistence type="predicted"/>
<organism evidence="1 2">
    <name type="scientific">Symbiodinium necroappetens</name>
    <dbReference type="NCBI Taxonomy" id="1628268"/>
    <lineage>
        <taxon>Eukaryota</taxon>
        <taxon>Sar</taxon>
        <taxon>Alveolata</taxon>
        <taxon>Dinophyceae</taxon>
        <taxon>Suessiales</taxon>
        <taxon>Symbiodiniaceae</taxon>
        <taxon>Symbiodinium</taxon>
    </lineage>
</organism>
<dbReference type="Gene3D" id="3.80.10.10">
    <property type="entry name" value="Ribonuclease Inhibitor"/>
    <property type="match status" value="1"/>
</dbReference>
<evidence type="ECO:0000313" key="1">
    <source>
        <dbReference type="EMBL" id="CAE7516786.1"/>
    </source>
</evidence>
<accession>A0A812T9K1</accession>
<dbReference type="EMBL" id="CAJNJA010023808">
    <property type="protein sequence ID" value="CAE7516786.1"/>
    <property type="molecule type" value="Genomic_DNA"/>
</dbReference>
<comment type="caution">
    <text evidence="1">The sequence shown here is derived from an EMBL/GenBank/DDBJ whole genome shotgun (WGS) entry which is preliminary data.</text>
</comment>
<protein>
    <submittedName>
        <fullName evidence="1">Uncharacterized protein</fullName>
    </submittedName>
</protein>
<sequence length="648" mass="71805">MQDVTATPDGSSAVVHVSDVGQVAVPWNSQSTAGVLAARTATKLLSFLFSLGSFLGVWPAAGDIIAAVKSRLAEEPWHGNVVVSRGPERLESSEVASKDGLLVNLCQGHPRRGVPLEIATEILGRHWMVVQSEARSTGRLVWLRRSGITISQIQALLLFAQSMIAFWTGTFGEERGRALSYETFNLYHADQWILRPATAGRRGPGCSYVELVADTKEDQHPEWFVSHAWLEPIRLFLLCLCRHAAVRGLRRTAAYWVCAYANNQHELELAMSPNPRKTSFYKAMQLCQGVLLVLDAKATPFRRIWCCFEESIAVEERHSAALLLDVAATDDRHHAHVITDGPAGVERSVLPLIGLVTKARREESFPGHLLRRGMEVHIQTAECFKDVDKTRILNSIAYSRANTGALDDSFPEEHANYDLVNRALASHFSIASMYGCYTRQADVAPLLRALQQDQSRHTMQLSLTGCLNFRDAELRSLLEHLPAELQTLRLDLCFTGITAWTQEFEVAAVSLRHLQLRITGAASRLSGMNNLLHPSLQHLELWLANLPSLVQMELKALDQLRQVQELVMLVDGCPKLPPTSKQALRPISILICGSSNLEPGFRDAWPRATDAPPPPQLEVPRCPVRATPEQGLTCVASRRGRLEVGLVV</sequence>
<dbReference type="OrthoDB" id="277458at2759"/>
<dbReference type="InterPro" id="IPR032675">
    <property type="entry name" value="LRR_dom_sf"/>
</dbReference>
<dbReference type="AlphaFoldDB" id="A0A812T9K1"/>
<keyword evidence="2" id="KW-1185">Reference proteome</keyword>
<dbReference type="Proteomes" id="UP000601435">
    <property type="component" value="Unassembled WGS sequence"/>
</dbReference>